<dbReference type="GO" id="GO:0003824">
    <property type="term" value="F:catalytic activity"/>
    <property type="evidence" value="ECO:0007669"/>
    <property type="project" value="InterPro"/>
</dbReference>
<feature type="domain" description="MOSC" evidence="1">
    <location>
        <begin position="493"/>
        <end position="656"/>
    </location>
</feature>
<dbReference type="EMBL" id="WUAV01000005">
    <property type="protein sequence ID" value="KAF1752526.1"/>
    <property type="molecule type" value="Genomic_DNA"/>
</dbReference>
<dbReference type="KEGG" id="crq:GCK72_019081"/>
<organism evidence="2 3">
    <name type="scientific">Caenorhabditis remanei</name>
    <name type="common">Caenorhabditis vulgaris</name>
    <dbReference type="NCBI Taxonomy" id="31234"/>
    <lineage>
        <taxon>Eukaryota</taxon>
        <taxon>Metazoa</taxon>
        <taxon>Ecdysozoa</taxon>
        <taxon>Nematoda</taxon>
        <taxon>Chromadorea</taxon>
        <taxon>Rhabditida</taxon>
        <taxon>Rhabditina</taxon>
        <taxon>Rhabditomorpha</taxon>
        <taxon>Rhabditoidea</taxon>
        <taxon>Rhabditidae</taxon>
        <taxon>Peloderinae</taxon>
        <taxon>Caenorhabditis</taxon>
    </lineage>
</organism>
<comment type="caution">
    <text evidence="2">The sequence shown here is derived from an EMBL/GenBank/DDBJ whole genome shotgun (WGS) entry which is preliminary data.</text>
</comment>
<dbReference type="CTD" id="9839489"/>
<dbReference type="AlphaFoldDB" id="A0A6A5GCE4"/>
<evidence type="ECO:0000259" key="1">
    <source>
        <dbReference type="PROSITE" id="PS51340"/>
    </source>
</evidence>
<dbReference type="SUPFAM" id="SSF141673">
    <property type="entry name" value="MOSC N-terminal domain-like"/>
    <property type="match status" value="2"/>
</dbReference>
<accession>A0A6A5GCE4</accession>
<dbReference type="PROSITE" id="PS51340">
    <property type="entry name" value="MOSC"/>
    <property type="match status" value="2"/>
</dbReference>
<dbReference type="GO" id="GO:0030170">
    <property type="term" value="F:pyridoxal phosphate binding"/>
    <property type="evidence" value="ECO:0007669"/>
    <property type="project" value="InterPro"/>
</dbReference>
<protein>
    <recommendedName>
        <fullName evidence="1">MOSC domain-containing protein</fullName>
    </recommendedName>
</protein>
<dbReference type="PANTHER" id="PTHR36930:SF1">
    <property type="entry name" value="MOSC DOMAIN-CONTAINING PROTEIN"/>
    <property type="match status" value="1"/>
</dbReference>
<dbReference type="InterPro" id="IPR005302">
    <property type="entry name" value="MoCF_Sase_C"/>
</dbReference>
<dbReference type="GeneID" id="9839489"/>
<evidence type="ECO:0000313" key="2">
    <source>
        <dbReference type="EMBL" id="KAF1752526.1"/>
    </source>
</evidence>
<dbReference type="GO" id="GO:0030151">
    <property type="term" value="F:molybdenum ion binding"/>
    <property type="evidence" value="ECO:0007669"/>
    <property type="project" value="InterPro"/>
</dbReference>
<sequence length="662" mass="75510">MIELDTDEKVFMGCMVSSFLVYHTIRQIYAYVHAKSQEWIPIGTVKSLHIYPIKSCKPIDLFAFKCTELGPVMGELEDRAFVLVDMATGKFVTGRTQPKLVHMECYMVDGILEVTVPGKPKVSVDLKKVVKNGQIVRAAWLMDLKQDGFDCGDEISELLCDFLGEKDHRLIFNKQGEHLYTERTCAPTDEWWDKNPVPKRRDDSQFTNLAPFLICTDASMRDLNEKMEKKISISQFRPSIEIEGCPAWDEDKWAELRIGDAHLECMAACPRCVMTTVNPDTAEKSGENQPLKAMRGFRVAPEGSMRKMYLDNPIFGVYAGLETKMELDREKKILIGCLASSFIFYHTARQIYTYINAKSQEWVPIGVVKSLHIYPIKSCKPVDLFAFKCTKTGPKMGELEDRAFLLVDESTGRFITARQKPKLVHVETHIENETLEITVPGNIKLVVDLKKVVENGRIIRASLFDNLQQDGYDCGDDVAQLLSDYIEEPNYRLILYKEGLYTERTCVPDEDWWNTPVPKRKDDSGFTDLAPFLIATDASLKALNERLDTKVTMRNFRPSIYIEGCLPWDEDKWAEIRIGDAHLECFAPCTRCVLTTVDPEKGEMSKENQPLKKLREFRLAPEGKMRKAHKDSPVFGVYAGTVKEAYIHVGQTAYARYKPSVF</sequence>
<dbReference type="Pfam" id="PF03473">
    <property type="entry name" value="MOSC"/>
    <property type="match status" value="2"/>
</dbReference>
<dbReference type="SUPFAM" id="SSF50800">
    <property type="entry name" value="PK beta-barrel domain-like"/>
    <property type="match status" value="2"/>
</dbReference>
<dbReference type="Proteomes" id="UP000483820">
    <property type="component" value="Chromosome V"/>
</dbReference>
<dbReference type="RefSeq" id="XP_003115703.2">
    <property type="nucleotide sequence ID" value="XM_003115655.2"/>
</dbReference>
<name>A0A6A5GCE4_CAERE</name>
<dbReference type="Pfam" id="PF03476">
    <property type="entry name" value="MOSC_N"/>
    <property type="match status" value="2"/>
</dbReference>
<reference evidence="2 3" key="1">
    <citation type="submission" date="2019-12" db="EMBL/GenBank/DDBJ databases">
        <title>Chromosome-level assembly of the Caenorhabditis remanei genome.</title>
        <authorList>
            <person name="Teterina A.A."/>
            <person name="Willis J.H."/>
            <person name="Phillips P.C."/>
        </authorList>
    </citation>
    <scope>NUCLEOTIDE SEQUENCE [LARGE SCALE GENOMIC DNA]</scope>
    <source>
        <strain evidence="2 3">PX506</strain>
        <tissue evidence="2">Whole organism</tissue>
    </source>
</reference>
<dbReference type="InterPro" id="IPR052716">
    <property type="entry name" value="MOSC_domain"/>
</dbReference>
<dbReference type="InterPro" id="IPR011037">
    <property type="entry name" value="Pyrv_Knase-like_insert_dom_sf"/>
</dbReference>
<dbReference type="PANTHER" id="PTHR36930">
    <property type="entry name" value="METAL-SULFUR CLUSTER BIOSYNTHESIS PROTEINS YUAD-RELATED"/>
    <property type="match status" value="1"/>
</dbReference>
<dbReference type="InterPro" id="IPR005303">
    <property type="entry name" value="MOCOS_middle"/>
</dbReference>
<feature type="domain" description="MOSC" evidence="1">
    <location>
        <begin position="185"/>
        <end position="336"/>
    </location>
</feature>
<proteinExistence type="predicted"/>
<evidence type="ECO:0000313" key="3">
    <source>
        <dbReference type="Proteomes" id="UP000483820"/>
    </source>
</evidence>
<gene>
    <name evidence="2" type="ORF">GCK72_019081</name>
</gene>